<protein>
    <submittedName>
        <fullName evidence="1">Uncharacterized protein</fullName>
    </submittedName>
</protein>
<accession>A0A7Y4INX8</accession>
<sequence>MRTATRNNFERDETFVRFFARIDGHRLRVVSRGDAGPEAEGRAACLCCECEGAGANDYIRMPGLFRRWELEHVVDSTADFNVEPAGCTADGTELFSVYRRERHASTTHCQKEE</sequence>
<gene>
    <name evidence="1" type="ORF">HNV28_28890</name>
</gene>
<organism evidence="1 2">
    <name type="scientific">Myxococcus xanthus</name>
    <dbReference type="NCBI Taxonomy" id="34"/>
    <lineage>
        <taxon>Bacteria</taxon>
        <taxon>Pseudomonadati</taxon>
        <taxon>Myxococcota</taxon>
        <taxon>Myxococcia</taxon>
        <taxon>Myxococcales</taxon>
        <taxon>Cystobacterineae</taxon>
        <taxon>Myxococcaceae</taxon>
        <taxon>Myxococcus</taxon>
    </lineage>
</organism>
<evidence type="ECO:0000313" key="1">
    <source>
        <dbReference type="EMBL" id="NOJ82295.1"/>
    </source>
</evidence>
<proteinExistence type="predicted"/>
<dbReference type="Proteomes" id="UP000533080">
    <property type="component" value="Unassembled WGS sequence"/>
</dbReference>
<dbReference type="AlphaFoldDB" id="A0A7Y4INX8"/>
<dbReference type="RefSeq" id="WP_171444204.1">
    <property type="nucleotide sequence ID" value="NZ_JABFNS010000175.1"/>
</dbReference>
<name>A0A7Y4INX8_MYXXA</name>
<evidence type="ECO:0000313" key="2">
    <source>
        <dbReference type="Proteomes" id="UP000533080"/>
    </source>
</evidence>
<dbReference type="EMBL" id="JABFNT010000121">
    <property type="protein sequence ID" value="NOJ82295.1"/>
    <property type="molecule type" value="Genomic_DNA"/>
</dbReference>
<comment type="caution">
    <text evidence="1">The sequence shown here is derived from an EMBL/GenBank/DDBJ whole genome shotgun (WGS) entry which is preliminary data.</text>
</comment>
<reference evidence="1 2" key="1">
    <citation type="submission" date="2020-05" db="EMBL/GenBank/DDBJ databases">
        <authorList>
            <person name="Whitworth D."/>
        </authorList>
    </citation>
    <scope>NUCLEOTIDE SEQUENCE [LARGE SCALE GENOMIC DNA]</scope>
    <source>
        <strain evidence="1 2">AM005</strain>
    </source>
</reference>